<proteinExistence type="predicted"/>
<sequence>MSVKSKFYEQRCQRAVKALIKNGFDAIYVPTREEAAKRAVELVPEKSSVGVGGSVTIHELGIVDALF</sequence>
<protein>
    <recommendedName>
        <fullName evidence="1">LUD domain-containing protein</fullName>
    </recommendedName>
</protein>
<gene>
    <name evidence="2" type="ORF">D2962_13160</name>
</gene>
<dbReference type="PANTHER" id="PTHR36179:SF2">
    <property type="entry name" value="LUD DOMAIN-CONTAINING PROTEIN"/>
    <property type="match status" value="1"/>
</dbReference>
<accession>A0A3G2R7J8</accession>
<dbReference type="AlphaFoldDB" id="A0A3G2R7J8"/>
<keyword evidence="3" id="KW-1185">Reference proteome</keyword>
<dbReference type="Proteomes" id="UP000280960">
    <property type="component" value="Chromosome"/>
</dbReference>
<dbReference type="KEGG" id="bacg:D2962_13160"/>
<dbReference type="PANTHER" id="PTHR36179">
    <property type="entry name" value="LUD_DOM DOMAIN-CONTAINING PROTEIN"/>
    <property type="match status" value="1"/>
</dbReference>
<reference evidence="2 3" key="1">
    <citation type="submission" date="2018-10" db="EMBL/GenBank/DDBJ databases">
        <authorList>
            <person name="Zhang X."/>
        </authorList>
    </citation>
    <scope>NUCLEOTIDE SEQUENCE [LARGE SCALE GENOMIC DNA]</scope>
    <source>
        <strain evidence="2 3">SK-G1</strain>
    </source>
</reference>
<dbReference type="InterPro" id="IPR003741">
    <property type="entry name" value="LUD_dom"/>
</dbReference>
<feature type="domain" description="LUD" evidence="1">
    <location>
        <begin position="13"/>
        <end position="66"/>
    </location>
</feature>
<name>A0A3G2R7J8_9FIRM</name>
<dbReference type="RefSeq" id="WP_122015240.1">
    <property type="nucleotide sequence ID" value="NZ_CP033169.1"/>
</dbReference>
<dbReference type="EMBL" id="CP033169">
    <property type="protein sequence ID" value="AYO31420.1"/>
    <property type="molecule type" value="Genomic_DNA"/>
</dbReference>
<dbReference type="Pfam" id="PF02589">
    <property type="entry name" value="LUD_dom"/>
    <property type="match status" value="1"/>
</dbReference>
<evidence type="ECO:0000259" key="1">
    <source>
        <dbReference type="Pfam" id="PF02589"/>
    </source>
</evidence>
<evidence type="ECO:0000313" key="3">
    <source>
        <dbReference type="Proteomes" id="UP000280960"/>
    </source>
</evidence>
<evidence type="ECO:0000313" key="2">
    <source>
        <dbReference type="EMBL" id="AYO31420.1"/>
    </source>
</evidence>
<organism evidence="2 3">
    <name type="scientific">Biomaibacter acetigenes</name>
    <dbReference type="NCBI Taxonomy" id="2316383"/>
    <lineage>
        <taxon>Bacteria</taxon>
        <taxon>Bacillati</taxon>
        <taxon>Bacillota</taxon>
        <taxon>Clostridia</taxon>
        <taxon>Thermosediminibacterales</taxon>
        <taxon>Tepidanaerobacteraceae</taxon>
        <taxon>Biomaibacter</taxon>
    </lineage>
</organism>